<evidence type="ECO:0000256" key="1">
    <source>
        <dbReference type="SAM" id="Phobius"/>
    </source>
</evidence>
<evidence type="ECO:0008006" key="4">
    <source>
        <dbReference type="Google" id="ProtNLM"/>
    </source>
</evidence>
<evidence type="ECO:0000313" key="3">
    <source>
        <dbReference type="Proteomes" id="UP000007113"/>
    </source>
</evidence>
<keyword evidence="3" id="KW-1185">Reference proteome</keyword>
<keyword evidence="1" id="KW-0812">Transmembrane</keyword>
<sequence length="521" mass="57631">MNDEFANRNTSPVMNTASTTNKAITGLCGAALCLSLLTAVIASSHWPLIGDASLMHYVVFLMHRGLLPYKDIADINLPGTYAFEAAAMALFGEGAIAWRVYDFTLLGAALGACFLLAGRNRWFAALFAGCTFALVHFQDGLEEGGQRDLLIAALLLWAYVALFAALRGKRPLRMLLLFGVSLGATFLVKPILLPLSGLLLLLVGVVRYRRGQKLVPGIAAALAGMAIPGICTLLWLQSHGVLSAFWTSALPLIRLHASLGDRSLGFLLAHCLSPITALCLLWAVLQFTGRPALTTERIALLVGVFGTLLAYVMQGKGFTYQRYPQLAILLVLIGLDLDEALLSKGVRRSLAMATCLLGSFFLAPRFAWLTTTFSGVTRFQNALTEQLDAVASRDQLSGQVQCLDTFGGCIGTLYQMRLPQSTGFLYDCYLFTDPSAERESYRAAFWTAYKTAQPRVLVVTNQFCFWDPRGFKKLDEWPAFAADLDQNYREQSEWRSDVPNHFWHRPEMPFQFRIYVRKEHP</sequence>
<dbReference type="AlphaFoldDB" id="G8NUY2"/>
<feature type="transmembrane region" description="Helical" evidence="1">
    <location>
        <begin position="174"/>
        <end position="202"/>
    </location>
</feature>
<dbReference type="RefSeq" id="WP_014267623.1">
    <property type="nucleotide sequence ID" value="NC_016631.1"/>
</dbReference>
<dbReference type="Proteomes" id="UP000007113">
    <property type="component" value="Chromosome"/>
</dbReference>
<feature type="transmembrane region" description="Helical" evidence="1">
    <location>
        <begin position="264"/>
        <end position="285"/>
    </location>
</feature>
<gene>
    <name evidence="2" type="ordered locus">AciX8_4480</name>
</gene>
<dbReference type="HOGENOM" id="CLU_524546_0_0_0"/>
<feature type="transmembrane region" description="Helical" evidence="1">
    <location>
        <begin position="297"/>
        <end position="314"/>
    </location>
</feature>
<proteinExistence type="predicted"/>
<reference evidence="2 3" key="1">
    <citation type="submission" date="2011-11" db="EMBL/GenBank/DDBJ databases">
        <title>Complete sequence of Granulicella mallensis MP5ACTX8.</title>
        <authorList>
            <consortium name="US DOE Joint Genome Institute"/>
            <person name="Lucas S."/>
            <person name="Copeland A."/>
            <person name="Lapidus A."/>
            <person name="Cheng J.-F."/>
            <person name="Goodwin L."/>
            <person name="Pitluck S."/>
            <person name="Peters L."/>
            <person name="Lu M."/>
            <person name="Detter J.C."/>
            <person name="Han C."/>
            <person name="Tapia R."/>
            <person name="Land M."/>
            <person name="Hauser L."/>
            <person name="Kyrpides N."/>
            <person name="Ivanova N."/>
            <person name="Mikhailova N."/>
            <person name="Pagani I."/>
            <person name="Rawat S."/>
            <person name="Mannisto M."/>
            <person name="Haggblom M."/>
            <person name="Woyke T."/>
        </authorList>
    </citation>
    <scope>NUCLEOTIDE SEQUENCE [LARGE SCALE GENOMIC DNA]</scope>
    <source>
        <strain evidence="3">ATCC BAA-1857 / DSM 23137 / MP5ACTX8</strain>
    </source>
</reference>
<feature type="transmembrane region" description="Helical" evidence="1">
    <location>
        <begin position="23"/>
        <end position="42"/>
    </location>
</feature>
<feature type="transmembrane region" description="Helical" evidence="1">
    <location>
        <begin position="149"/>
        <end position="168"/>
    </location>
</feature>
<name>G8NUY2_GRAMM</name>
<dbReference type="EMBL" id="CP003130">
    <property type="protein sequence ID" value="AEU38752.1"/>
    <property type="molecule type" value="Genomic_DNA"/>
</dbReference>
<keyword evidence="1" id="KW-0472">Membrane</keyword>
<protein>
    <recommendedName>
        <fullName evidence="4">Glycosyltransferase RgtA/B/C/D-like domain-containing protein</fullName>
    </recommendedName>
</protein>
<organism evidence="2 3">
    <name type="scientific">Granulicella mallensis (strain ATCC BAA-1857 / DSM 23137 / MP5ACTX8)</name>
    <dbReference type="NCBI Taxonomy" id="682795"/>
    <lineage>
        <taxon>Bacteria</taxon>
        <taxon>Pseudomonadati</taxon>
        <taxon>Acidobacteriota</taxon>
        <taxon>Terriglobia</taxon>
        <taxon>Terriglobales</taxon>
        <taxon>Acidobacteriaceae</taxon>
        <taxon>Granulicella</taxon>
    </lineage>
</organism>
<accession>G8NUY2</accession>
<dbReference type="eggNOG" id="ENOG502ZQFS">
    <property type="taxonomic scope" value="Bacteria"/>
</dbReference>
<keyword evidence="1" id="KW-1133">Transmembrane helix</keyword>
<feature type="transmembrane region" description="Helical" evidence="1">
    <location>
        <begin position="214"/>
        <end position="236"/>
    </location>
</feature>
<dbReference type="KEGG" id="gma:AciX8_4480"/>
<dbReference type="OrthoDB" id="108826at2"/>
<evidence type="ECO:0000313" key="2">
    <source>
        <dbReference type="EMBL" id="AEU38752.1"/>
    </source>
</evidence>
<feature type="transmembrane region" description="Helical" evidence="1">
    <location>
        <begin position="349"/>
        <end position="368"/>
    </location>
</feature>